<dbReference type="PANTHER" id="PTHR23305">
    <property type="entry name" value="OBG GTPASE FAMILY"/>
    <property type="match status" value="1"/>
</dbReference>
<organism evidence="3 4">
    <name type="scientific">Eimeria praecox</name>
    <dbReference type="NCBI Taxonomy" id="51316"/>
    <lineage>
        <taxon>Eukaryota</taxon>
        <taxon>Sar</taxon>
        <taxon>Alveolata</taxon>
        <taxon>Apicomplexa</taxon>
        <taxon>Conoidasida</taxon>
        <taxon>Coccidia</taxon>
        <taxon>Eucoccidiorida</taxon>
        <taxon>Eimeriorina</taxon>
        <taxon>Eimeriidae</taxon>
        <taxon>Eimeria</taxon>
    </lineage>
</organism>
<dbReference type="EMBL" id="HG691849">
    <property type="protein sequence ID" value="CDI80495.1"/>
    <property type="molecule type" value="Genomic_DNA"/>
</dbReference>
<reference evidence="3" key="2">
    <citation type="submission" date="2013-10" db="EMBL/GenBank/DDBJ databases">
        <authorList>
            <person name="Aslett M."/>
        </authorList>
    </citation>
    <scope>NUCLEOTIDE SEQUENCE [LARGE SCALE GENOMIC DNA]</scope>
    <source>
        <strain evidence="3">Houghton</strain>
    </source>
</reference>
<dbReference type="InterPro" id="IPR027417">
    <property type="entry name" value="P-loop_NTPase"/>
</dbReference>
<evidence type="ECO:0000256" key="2">
    <source>
        <dbReference type="ARBA" id="ARBA00022840"/>
    </source>
</evidence>
<dbReference type="SUPFAM" id="SSF52540">
    <property type="entry name" value="P-loop containing nucleoside triphosphate hydrolases"/>
    <property type="match status" value="1"/>
</dbReference>
<dbReference type="PANTHER" id="PTHR23305:SF11">
    <property type="entry name" value="OBG-LIKE ATPASE 1"/>
    <property type="match status" value="1"/>
</dbReference>
<evidence type="ECO:0000256" key="1">
    <source>
        <dbReference type="ARBA" id="ARBA00022741"/>
    </source>
</evidence>
<dbReference type="OrthoDB" id="424823at2759"/>
<keyword evidence="1" id="KW-0547">Nucleotide-binding</keyword>
<reference evidence="3" key="1">
    <citation type="submission" date="2013-10" db="EMBL/GenBank/DDBJ databases">
        <title>Genomic analysis of the causative agents of coccidiosis in chickens.</title>
        <authorList>
            <person name="Reid A.J."/>
            <person name="Blake D."/>
            <person name="Billington K."/>
            <person name="Browne H."/>
            <person name="Dunn M."/>
            <person name="Hung S."/>
            <person name="Kawahara F."/>
            <person name="Miranda-Saavedra D."/>
            <person name="Mourier T."/>
            <person name="Nagra H."/>
            <person name="Otto T.D."/>
            <person name="Rawlings N."/>
            <person name="Sanchez A."/>
            <person name="Sanders M."/>
            <person name="Subramaniam C."/>
            <person name="Tay Y."/>
            <person name="Dear P."/>
            <person name="Doerig C."/>
            <person name="Gruber A."/>
            <person name="Parkinson J."/>
            <person name="Shirley M."/>
            <person name="Wan K.L."/>
            <person name="Berriman M."/>
            <person name="Tomley F."/>
            <person name="Pain A."/>
        </authorList>
    </citation>
    <scope>NUCLEOTIDE SEQUENCE [LARGE SCALE GENOMIC DNA]</scope>
    <source>
        <strain evidence="3">Houghton</strain>
    </source>
</reference>
<protein>
    <submittedName>
        <fullName evidence="3">GTP binding protein, putative</fullName>
    </submittedName>
</protein>
<dbReference type="AlphaFoldDB" id="U6GJZ3"/>
<dbReference type="InterPro" id="IPR023192">
    <property type="entry name" value="TGS-like_dom_sf"/>
</dbReference>
<name>U6GJZ3_9EIME</name>
<proteinExistence type="predicted"/>
<dbReference type="Proteomes" id="UP000018201">
    <property type="component" value="Unassembled WGS sequence"/>
</dbReference>
<evidence type="ECO:0000313" key="3">
    <source>
        <dbReference type="EMBL" id="CDI80495.1"/>
    </source>
</evidence>
<dbReference type="FunFam" id="1.10.150.300:FF:000001">
    <property type="entry name" value="Ribosome-binding ATPase YchF"/>
    <property type="match status" value="1"/>
</dbReference>
<keyword evidence="2" id="KW-0067">ATP-binding</keyword>
<gene>
    <name evidence="3" type="ORF">EPH_0008950</name>
</gene>
<dbReference type="GO" id="GO:0016887">
    <property type="term" value="F:ATP hydrolysis activity"/>
    <property type="evidence" value="ECO:0007669"/>
    <property type="project" value="TreeGrafter"/>
</dbReference>
<dbReference type="VEuPathDB" id="ToxoDB:EPH_0008950"/>
<accession>U6GJZ3</accession>
<sequence>MNTISSELRLKDLERAQRLLEDLQKSSRQQKAADKAKKQQEEVLQAVIKMLEEGKWVQQGNWKAAEVEVLNEYQFLTAKTVVYLVNMSEKDFIRQKNKWLAKIHAWVQENVQGPIIPYSAVFENKLAELPDDEARENYIKSSGASKSMLDKIIQTGYHALHLIHFFTCGEDEVKCWTIRSGKYRYSNFVFLLSLCET</sequence>
<dbReference type="GO" id="GO:0005524">
    <property type="term" value="F:ATP binding"/>
    <property type="evidence" value="ECO:0007669"/>
    <property type="project" value="UniProtKB-KW"/>
</dbReference>
<dbReference type="GO" id="GO:0005737">
    <property type="term" value="C:cytoplasm"/>
    <property type="evidence" value="ECO:0007669"/>
    <property type="project" value="TreeGrafter"/>
</dbReference>
<dbReference type="InterPro" id="IPR012675">
    <property type="entry name" value="Beta-grasp_dom_sf"/>
</dbReference>
<dbReference type="Gene3D" id="1.10.150.300">
    <property type="entry name" value="TGS-like domain"/>
    <property type="match status" value="1"/>
</dbReference>
<evidence type="ECO:0000313" key="4">
    <source>
        <dbReference type="Proteomes" id="UP000018201"/>
    </source>
</evidence>
<dbReference type="Gene3D" id="3.10.20.30">
    <property type="match status" value="1"/>
</dbReference>
<keyword evidence="4" id="KW-1185">Reference proteome</keyword>